<dbReference type="InterPro" id="IPR001867">
    <property type="entry name" value="OmpR/PhoB-type_DNA-bd"/>
</dbReference>
<keyword evidence="2" id="KW-0902">Two-component regulatory system</keyword>
<evidence type="ECO:0000256" key="7">
    <source>
        <dbReference type="SAM" id="MobiDB-lite"/>
    </source>
</evidence>
<keyword evidence="1" id="KW-0597">Phosphoprotein</keyword>
<evidence type="ECO:0000313" key="9">
    <source>
        <dbReference type="EMBL" id="CAI8032947.1"/>
    </source>
</evidence>
<dbReference type="InterPro" id="IPR039420">
    <property type="entry name" value="WalR-like"/>
</dbReference>
<comment type="caution">
    <text evidence="9">The sequence shown here is derived from an EMBL/GenBank/DDBJ whole genome shotgun (WGS) entry which is preliminary data.</text>
</comment>
<dbReference type="PROSITE" id="PS51755">
    <property type="entry name" value="OMPR_PHOB"/>
    <property type="match status" value="1"/>
</dbReference>
<feature type="compositionally biased region" description="Polar residues" evidence="7">
    <location>
        <begin position="208"/>
        <end position="228"/>
    </location>
</feature>
<keyword evidence="5" id="KW-0804">Transcription</keyword>
<dbReference type="AlphaFoldDB" id="A0AA35SPJ9"/>
<dbReference type="InterPro" id="IPR036388">
    <property type="entry name" value="WH-like_DNA-bd_sf"/>
</dbReference>
<dbReference type="GO" id="GO:0000976">
    <property type="term" value="F:transcription cis-regulatory region binding"/>
    <property type="evidence" value="ECO:0007669"/>
    <property type="project" value="TreeGrafter"/>
</dbReference>
<dbReference type="GO" id="GO:0003824">
    <property type="term" value="F:catalytic activity"/>
    <property type="evidence" value="ECO:0007669"/>
    <property type="project" value="InterPro"/>
</dbReference>
<dbReference type="GO" id="GO:0000156">
    <property type="term" value="F:phosphorelay response regulator activity"/>
    <property type="evidence" value="ECO:0007669"/>
    <property type="project" value="TreeGrafter"/>
</dbReference>
<keyword evidence="4 6" id="KW-0238">DNA-binding</keyword>
<name>A0AA35SPJ9_GEOBA</name>
<evidence type="ECO:0000256" key="1">
    <source>
        <dbReference type="ARBA" id="ARBA00022553"/>
    </source>
</evidence>
<dbReference type="Pfam" id="PF00486">
    <property type="entry name" value="Trans_reg_C"/>
    <property type="match status" value="1"/>
</dbReference>
<dbReference type="Proteomes" id="UP001174909">
    <property type="component" value="Unassembled WGS sequence"/>
</dbReference>
<dbReference type="SUPFAM" id="SSF52172">
    <property type="entry name" value="CheY-like"/>
    <property type="match status" value="1"/>
</dbReference>
<dbReference type="Gene3D" id="3.30.470.10">
    <property type="match status" value="1"/>
</dbReference>
<dbReference type="EMBL" id="CASHTH010002634">
    <property type="protein sequence ID" value="CAI8032947.1"/>
    <property type="molecule type" value="Genomic_DNA"/>
</dbReference>
<dbReference type="GO" id="GO:0006355">
    <property type="term" value="P:regulation of DNA-templated transcription"/>
    <property type="evidence" value="ECO:0007669"/>
    <property type="project" value="InterPro"/>
</dbReference>
<proteinExistence type="predicted"/>
<feature type="domain" description="OmpR/PhoB-type" evidence="8">
    <location>
        <begin position="126"/>
        <end position="227"/>
    </location>
</feature>
<dbReference type="InterPro" id="IPR011006">
    <property type="entry name" value="CheY-like_superfamily"/>
</dbReference>
<organism evidence="9 10">
    <name type="scientific">Geodia barretti</name>
    <name type="common">Barrett's horny sponge</name>
    <dbReference type="NCBI Taxonomy" id="519541"/>
    <lineage>
        <taxon>Eukaryota</taxon>
        <taxon>Metazoa</taxon>
        <taxon>Porifera</taxon>
        <taxon>Demospongiae</taxon>
        <taxon>Heteroscleromorpha</taxon>
        <taxon>Tetractinellida</taxon>
        <taxon>Astrophorina</taxon>
        <taxon>Geodiidae</taxon>
        <taxon>Geodia</taxon>
    </lineage>
</organism>
<evidence type="ECO:0000256" key="6">
    <source>
        <dbReference type="PROSITE-ProRule" id="PRU01091"/>
    </source>
</evidence>
<keyword evidence="3" id="KW-0805">Transcription regulation</keyword>
<dbReference type="SUPFAM" id="SSF56752">
    <property type="entry name" value="D-aminoacid aminotransferase-like PLP-dependent enzymes"/>
    <property type="match status" value="1"/>
</dbReference>
<evidence type="ECO:0000256" key="4">
    <source>
        <dbReference type="ARBA" id="ARBA00023125"/>
    </source>
</evidence>
<dbReference type="Gene3D" id="1.10.10.10">
    <property type="entry name" value="Winged helix-like DNA-binding domain superfamily/Winged helix DNA-binding domain"/>
    <property type="match status" value="1"/>
</dbReference>
<evidence type="ECO:0000256" key="2">
    <source>
        <dbReference type="ARBA" id="ARBA00023012"/>
    </source>
</evidence>
<dbReference type="PANTHER" id="PTHR48111:SF1">
    <property type="entry name" value="TWO-COMPONENT RESPONSE REGULATOR ORR33"/>
    <property type="match status" value="1"/>
</dbReference>
<evidence type="ECO:0000259" key="8">
    <source>
        <dbReference type="PROSITE" id="PS51755"/>
    </source>
</evidence>
<protein>
    <submittedName>
        <fullName evidence="9">Transcriptional regulatory protein GlnR</fullName>
    </submittedName>
</protein>
<dbReference type="PANTHER" id="PTHR48111">
    <property type="entry name" value="REGULATOR OF RPOS"/>
    <property type="match status" value="1"/>
</dbReference>
<gene>
    <name evidence="9" type="ORF">GBAR_LOCUS18593</name>
</gene>
<dbReference type="InterPro" id="IPR001544">
    <property type="entry name" value="Aminotrans_IV"/>
</dbReference>
<dbReference type="CDD" id="cd00383">
    <property type="entry name" value="trans_reg_C"/>
    <property type="match status" value="1"/>
</dbReference>
<reference evidence="9" key="1">
    <citation type="submission" date="2023-03" db="EMBL/GenBank/DDBJ databases">
        <authorList>
            <person name="Steffen K."/>
            <person name="Cardenas P."/>
        </authorList>
    </citation>
    <scope>NUCLEOTIDE SEQUENCE</scope>
</reference>
<feature type="region of interest" description="Disordered" evidence="7">
    <location>
        <begin position="207"/>
        <end position="228"/>
    </location>
</feature>
<feature type="DNA-binding region" description="OmpR/PhoB-type" evidence="6">
    <location>
        <begin position="126"/>
        <end position="227"/>
    </location>
</feature>
<keyword evidence="10" id="KW-1185">Reference proteome</keyword>
<dbReference type="SUPFAM" id="SSF46894">
    <property type="entry name" value="C-terminal effector domain of the bipartite response regulators"/>
    <property type="match status" value="1"/>
</dbReference>
<dbReference type="GO" id="GO:0032993">
    <property type="term" value="C:protein-DNA complex"/>
    <property type="evidence" value="ECO:0007669"/>
    <property type="project" value="TreeGrafter"/>
</dbReference>
<sequence>MALDRSRAQIASEEHELVALLRRQGMSCVLMSSDEELAALGEGVGDGPQLVLIDTGYMTSMEITRCLQACEESEAHTIALVPRGRVPSLDTSLRLTDFIVSPPDPDELVIRAQRALRAGQQVDEDSHIIRAGDLQIDTSSYEVTIKGKRIGLRFKEYELLKLLAENPGRVFSRDALLNQIWGYEYFGGTRTVDVHIRRLRSKIEDADTTSSRPYGTWDTGSGSRARQRSRTWQQRESLTDRGFLQGDAVFDTTRTFGGRIFRLDEHLDRFFNSLKYMRIDPGLTKQDFARLTMEVLEANLPLIEADDDYWVTQRATRGVTVDGEVKPSIIIECVPLPFKARAAYYRDGLPVVVPSVRRTPPESQSPRAKVHNYVNLVRPA</sequence>
<dbReference type="InterPro" id="IPR036038">
    <property type="entry name" value="Aminotransferase-like"/>
</dbReference>
<dbReference type="Pfam" id="PF01063">
    <property type="entry name" value="Aminotran_4"/>
    <property type="match status" value="1"/>
</dbReference>
<evidence type="ECO:0000256" key="3">
    <source>
        <dbReference type="ARBA" id="ARBA00023015"/>
    </source>
</evidence>
<evidence type="ECO:0000256" key="5">
    <source>
        <dbReference type="ARBA" id="ARBA00023163"/>
    </source>
</evidence>
<accession>A0AA35SPJ9</accession>
<dbReference type="GO" id="GO:0005829">
    <property type="term" value="C:cytosol"/>
    <property type="evidence" value="ECO:0007669"/>
    <property type="project" value="TreeGrafter"/>
</dbReference>
<evidence type="ECO:0000313" key="10">
    <source>
        <dbReference type="Proteomes" id="UP001174909"/>
    </source>
</evidence>
<dbReference type="InterPro" id="IPR043131">
    <property type="entry name" value="BCAT-like_N"/>
</dbReference>
<dbReference type="InterPro" id="IPR016032">
    <property type="entry name" value="Sig_transdc_resp-reg_C-effctor"/>
</dbReference>
<dbReference type="SMART" id="SM00862">
    <property type="entry name" value="Trans_reg_C"/>
    <property type="match status" value="1"/>
</dbReference>